<dbReference type="InterPro" id="IPR011925">
    <property type="entry name" value="LolCE_TM"/>
</dbReference>
<evidence type="ECO:0000256" key="3">
    <source>
        <dbReference type="ARBA" id="ARBA00022448"/>
    </source>
</evidence>
<keyword evidence="3" id="KW-0813">Transport</keyword>
<dbReference type="InterPro" id="IPR051447">
    <property type="entry name" value="Lipoprotein-release_system"/>
</dbReference>
<reference evidence="11 12" key="1">
    <citation type="submission" date="2018-01" db="EMBL/GenBank/DDBJ databases">
        <title>Co-occurrence of chitin degradation, pigmentation and bioactivity in marine Pseudoalteromonas.</title>
        <authorList>
            <person name="Paulsen S."/>
            <person name="Gram L."/>
            <person name="Machado H."/>
        </authorList>
    </citation>
    <scope>NUCLEOTIDE SEQUENCE [LARGE SCALE GENOMIC DNA]</scope>
    <source>
        <strain evidence="11 12">S3898</strain>
    </source>
</reference>
<evidence type="ECO:0000256" key="7">
    <source>
        <dbReference type="ARBA" id="ARBA00023136"/>
    </source>
</evidence>
<dbReference type="PANTHER" id="PTHR30489:SF8">
    <property type="entry name" value="LIPOPROTEIN-RELEASING SYSTEM TRANSMEMBRANE PROTEIN LOLC"/>
    <property type="match status" value="1"/>
</dbReference>
<evidence type="ECO:0000313" key="12">
    <source>
        <dbReference type="Proteomes" id="UP000291338"/>
    </source>
</evidence>
<comment type="caution">
    <text evidence="11">The sequence shown here is derived from an EMBL/GenBank/DDBJ whole genome shotgun (WGS) entry which is preliminary data.</text>
</comment>
<dbReference type="NCBIfam" id="TIGR02212">
    <property type="entry name" value="lolCE"/>
    <property type="match status" value="1"/>
</dbReference>
<comment type="subcellular location">
    <subcellularLocation>
        <location evidence="1">Cell membrane</location>
        <topology evidence="1">Multi-pass membrane protein</topology>
    </subcellularLocation>
</comment>
<comment type="similarity">
    <text evidence="2">Belongs to the ABC-4 integral membrane protein family. LolC/E subfamily.</text>
</comment>
<evidence type="ECO:0000256" key="1">
    <source>
        <dbReference type="ARBA" id="ARBA00004651"/>
    </source>
</evidence>
<feature type="transmembrane region" description="Helical" evidence="8">
    <location>
        <begin position="321"/>
        <end position="344"/>
    </location>
</feature>
<evidence type="ECO:0000256" key="8">
    <source>
        <dbReference type="SAM" id="Phobius"/>
    </source>
</evidence>
<feature type="transmembrane region" description="Helical" evidence="8">
    <location>
        <begin position="21"/>
        <end position="42"/>
    </location>
</feature>
<dbReference type="PANTHER" id="PTHR30489">
    <property type="entry name" value="LIPOPROTEIN-RELEASING SYSTEM TRANSMEMBRANE PROTEIN LOLE"/>
    <property type="match status" value="1"/>
</dbReference>
<evidence type="ECO:0000259" key="9">
    <source>
        <dbReference type="Pfam" id="PF02687"/>
    </source>
</evidence>
<feature type="domain" description="ABC3 transporter permease C-terminal" evidence="9">
    <location>
        <begin position="272"/>
        <end position="393"/>
    </location>
</feature>
<evidence type="ECO:0000256" key="4">
    <source>
        <dbReference type="ARBA" id="ARBA00022475"/>
    </source>
</evidence>
<dbReference type="Proteomes" id="UP000291338">
    <property type="component" value="Unassembled WGS sequence"/>
</dbReference>
<keyword evidence="6 8" id="KW-1133">Transmembrane helix</keyword>
<keyword evidence="5 8" id="KW-0812">Transmembrane</keyword>
<organism evidence="11 12">
    <name type="scientific">Pseudoalteromonas phenolica</name>
    <dbReference type="NCBI Taxonomy" id="161398"/>
    <lineage>
        <taxon>Bacteria</taxon>
        <taxon>Pseudomonadati</taxon>
        <taxon>Pseudomonadota</taxon>
        <taxon>Gammaproteobacteria</taxon>
        <taxon>Alteromonadales</taxon>
        <taxon>Pseudoalteromonadaceae</taxon>
        <taxon>Pseudoalteromonas</taxon>
    </lineage>
</organism>
<protein>
    <submittedName>
        <fullName evidence="11">Lipoprotein-releasing system transmembrane subunit LolC</fullName>
    </submittedName>
</protein>
<dbReference type="AlphaFoldDB" id="A0A4Q7IHX1"/>
<evidence type="ECO:0000256" key="5">
    <source>
        <dbReference type="ARBA" id="ARBA00022692"/>
    </source>
</evidence>
<evidence type="ECO:0000259" key="10">
    <source>
        <dbReference type="Pfam" id="PF12704"/>
    </source>
</evidence>
<keyword evidence="4" id="KW-1003">Cell membrane</keyword>
<feature type="transmembrane region" description="Helical" evidence="8">
    <location>
        <begin position="364"/>
        <end position="386"/>
    </location>
</feature>
<dbReference type="EMBL" id="PPSX01000098">
    <property type="protein sequence ID" value="RZQ51420.1"/>
    <property type="molecule type" value="Genomic_DNA"/>
</dbReference>
<proteinExistence type="inferred from homology"/>
<gene>
    <name evidence="11" type="ORF">C1E23_19485</name>
</gene>
<accession>A0A4Q7IHX1</accession>
<evidence type="ECO:0000256" key="2">
    <source>
        <dbReference type="ARBA" id="ARBA00005236"/>
    </source>
</evidence>
<dbReference type="InterPro" id="IPR025857">
    <property type="entry name" value="MacB_PCD"/>
</dbReference>
<feature type="domain" description="MacB-like periplasmic core" evidence="10">
    <location>
        <begin position="27"/>
        <end position="204"/>
    </location>
</feature>
<dbReference type="Pfam" id="PF02687">
    <property type="entry name" value="FtsX"/>
    <property type="match status" value="1"/>
</dbReference>
<dbReference type="RefSeq" id="WP_130257148.1">
    <property type="nucleotide sequence ID" value="NZ_PPSX01000098.1"/>
</dbReference>
<evidence type="ECO:0000313" key="11">
    <source>
        <dbReference type="EMBL" id="RZQ51420.1"/>
    </source>
</evidence>
<evidence type="ECO:0000256" key="6">
    <source>
        <dbReference type="ARBA" id="ARBA00022989"/>
    </source>
</evidence>
<sequence>MFQPVSLFVGLRYAKANKGNAFISFISFFSIAGIALGLMSLITVSSVMNGFEQTLKNAMLDMIPHVQLKPEGEVKSSNNLKAQLAELSTVKRVQSYLTSDVILQTNEELLGVRLQGVFEGGTSQLESHIESGSMKQFQSGKYQLAISRYLANSLKVQVGSQVRVIMPEVTTYSPMGRVPAQRLFTVALIYNSRSEADTQLAFANGKSLARLMRKKSKSQLDISISLHDAFSLEDFYKELYSLDTSGYTSIDWQIQQGALFAAVAMEKRVMSLLLGLIVLVAIFNIISGLSMMVKEKQGEVAILQTLGFTPMMISKVFMVQGLYNGVIGTLLGLFAGLILANYINEVMSLVGLSLLGGMTLPVKFEITGLIILATLSVLLSFIATLYPAKQAAKVMPAEVLRYE</sequence>
<name>A0A4Q7IHX1_9GAMM</name>
<feature type="transmembrane region" description="Helical" evidence="8">
    <location>
        <begin position="269"/>
        <end position="289"/>
    </location>
</feature>
<dbReference type="InterPro" id="IPR003838">
    <property type="entry name" value="ABC3_permease_C"/>
</dbReference>
<dbReference type="GO" id="GO:0044874">
    <property type="term" value="P:lipoprotein localization to outer membrane"/>
    <property type="evidence" value="ECO:0007669"/>
    <property type="project" value="TreeGrafter"/>
</dbReference>
<dbReference type="GO" id="GO:0042953">
    <property type="term" value="P:lipoprotein transport"/>
    <property type="evidence" value="ECO:0007669"/>
    <property type="project" value="InterPro"/>
</dbReference>
<keyword evidence="7 8" id="KW-0472">Membrane</keyword>
<dbReference type="GO" id="GO:0098797">
    <property type="term" value="C:plasma membrane protein complex"/>
    <property type="evidence" value="ECO:0007669"/>
    <property type="project" value="TreeGrafter"/>
</dbReference>
<dbReference type="Pfam" id="PF12704">
    <property type="entry name" value="MacB_PCD"/>
    <property type="match status" value="1"/>
</dbReference>
<keyword evidence="11" id="KW-0449">Lipoprotein</keyword>